<gene>
    <name evidence="1" type="ORF">METZ01_LOCUS331540</name>
</gene>
<name>A0A382PZS4_9ZZZZ</name>
<protein>
    <submittedName>
        <fullName evidence="1">Uncharacterized protein</fullName>
    </submittedName>
</protein>
<reference evidence="1" key="1">
    <citation type="submission" date="2018-05" db="EMBL/GenBank/DDBJ databases">
        <authorList>
            <person name="Lanie J.A."/>
            <person name="Ng W.-L."/>
            <person name="Kazmierczak K.M."/>
            <person name="Andrzejewski T.M."/>
            <person name="Davidsen T.M."/>
            <person name="Wayne K.J."/>
            <person name="Tettelin H."/>
            <person name="Glass J.I."/>
            <person name="Rusch D."/>
            <person name="Podicherti R."/>
            <person name="Tsui H.-C.T."/>
            <person name="Winkler M.E."/>
        </authorList>
    </citation>
    <scope>NUCLEOTIDE SEQUENCE</scope>
</reference>
<sequence length="31" mass="3181">MALTYAGLAHTVKLCGIGAHIDQKVGTPEQG</sequence>
<organism evidence="1">
    <name type="scientific">marine metagenome</name>
    <dbReference type="NCBI Taxonomy" id="408172"/>
    <lineage>
        <taxon>unclassified sequences</taxon>
        <taxon>metagenomes</taxon>
        <taxon>ecological metagenomes</taxon>
    </lineage>
</organism>
<dbReference type="EMBL" id="UINC01110883">
    <property type="protein sequence ID" value="SVC78686.1"/>
    <property type="molecule type" value="Genomic_DNA"/>
</dbReference>
<dbReference type="AlphaFoldDB" id="A0A382PZS4"/>
<proteinExistence type="predicted"/>
<accession>A0A382PZS4</accession>
<evidence type="ECO:0000313" key="1">
    <source>
        <dbReference type="EMBL" id="SVC78686.1"/>
    </source>
</evidence>